<comment type="caution">
    <text evidence="1">The sequence shown here is derived from an EMBL/GenBank/DDBJ whole genome shotgun (WGS) entry which is preliminary data.</text>
</comment>
<gene>
    <name evidence="1" type="ORF">TNIN_288471</name>
</gene>
<name>A0A8X6WXA5_9ARAC</name>
<dbReference type="EMBL" id="BMAV01002572">
    <property type="protein sequence ID" value="GFY41546.1"/>
    <property type="molecule type" value="Genomic_DNA"/>
</dbReference>
<accession>A0A8X6WXA5</accession>
<evidence type="ECO:0000313" key="1">
    <source>
        <dbReference type="EMBL" id="GFY41546.1"/>
    </source>
</evidence>
<sequence>MDPRLQTSVIYLCAFQHRQDKQSVSSNHLLNEDIINDVSPLIVLDVALMASRGTKERLTGDEGRYLPREASCCFLKRLPLISVMTPNFGGTAPFISNE</sequence>
<keyword evidence="2" id="KW-1185">Reference proteome</keyword>
<reference evidence="1" key="1">
    <citation type="submission" date="2020-08" db="EMBL/GenBank/DDBJ databases">
        <title>Multicomponent nature underlies the extraordinary mechanical properties of spider dragline silk.</title>
        <authorList>
            <person name="Kono N."/>
            <person name="Nakamura H."/>
            <person name="Mori M."/>
            <person name="Yoshida Y."/>
            <person name="Ohtoshi R."/>
            <person name="Malay A.D."/>
            <person name="Moran D.A.P."/>
            <person name="Tomita M."/>
            <person name="Numata K."/>
            <person name="Arakawa K."/>
        </authorList>
    </citation>
    <scope>NUCLEOTIDE SEQUENCE</scope>
</reference>
<organism evidence="1 2">
    <name type="scientific">Trichonephila inaurata madagascariensis</name>
    <dbReference type="NCBI Taxonomy" id="2747483"/>
    <lineage>
        <taxon>Eukaryota</taxon>
        <taxon>Metazoa</taxon>
        <taxon>Ecdysozoa</taxon>
        <taxon>Arthropoda</taxon>
        <taxon>Chelicerata</taxon>
        <taxon>Arachnida</taxon>
        <taxon>Araneae</taxon>
        <taxon>Araneomorphae</taxon>
        <taxon>Entelegynae</taxon>
        <taxon>Araneoidea</taxon>
        <taxon>Nephilidae</taxon>
        <taxon>Trichonephila</taxon>
        <taxon>Trichonephila inaurata</taxon>
    </lineage>
</organism>
<proteinExistence type="predicted"/>
<dbReference type="AlphaFoldDB" id="A0A8X6WXA5"/>
<evidence type="ECO:0000313" key="2">
    <source>
        <dbReference type="Proteomes" id="UP000886998"/>
    </source>
</evidence>
<protein>
    <submittedName>
        <fullName evidence="1">Uncharacterized protein</fullName>
    </submittedName>
</protein>
<dbReference type="Proteomes" id="UP000886998">
    <property type="component" value="Unassembled WGS sequence"/>
</dbReference>